<keyword evidence="1" id="KW-0812">Transmembrane</keyword>
<dbReference type="EMBL" id="LT993738">
    <property type="protein sequence ID" value="SPN73943.1"/>
    <property type="molecule type" value="Genomic_DNA"/>
</dbReference>
<reference evidence="3" key="1">
    <citation type="submission" date="2017-11" db="EMBL/GenBank/DDBJ databases">
        <authorList>
            <person name="Seth-Smith MB H."/>
        </authorList>
    </citation>
    <scope>NUCLEOTIDE SEQUENCE [LARGE SCALE GENOMIC DNA]</scope>
</reference>
<organism evidence="2 3">
    <name type="scientific">Chlamydia serpentis</name>
    <dbReference type="NCBI Taxonomy" id="1967782"/>
    <lineage>
        <taxon>Bacteria</taxon>
        <taxon>Pseudomonadati</taxon>
        <taxon>Chlamydiota</taxon>
        <taxon>Chlamydiia</taxon>
        <taxon>Chlamydiales</taxon>
        <taxon>Chlamydiaceae</taxon>
        <taxon>Chlamydia/Chlamydophila group</taxon>
        <taxon>Chlamydia</taxon>
    </lineage>
</organism>
<dbReference type="OrthoDB" id="18074at2"/>
<evidence type="ECO:0000313" key="3">
    <source>
        <dbReference type="Proteomes" id="UP000244926"/>
    </source>
</evidence>
<dbReference type="RefSeq" id="WP_108896882.1">
    <property type="nucleotide sequence ID" value="NZ_LT993738.1"/>
</dbReference>
<gene>
    <name evidence="2" type="ORF">C10C_0800</name>
</gene>
<feature type="transmembrane region" description="Helical" evidence="1">
    <location>
        <begin position="66"/>
        <end position="86"/>
    </location>
</feature>
<dbReference type="AlphaFoldDB" id="A0A2R8FC13"/>
<keyword evidence="1" id="KW-1133">Transmembrane helix</keyword>
<evidence type="ECO:0000313" key="2">
    <source>
        <dbReference type="EMBL" id="SPN73943.1"/>
    </source>
</evidence>
<name>A0A2R8FC13_9CHLA</name>
<feature type="transmembrane region" description="Helical" evidence="1">
    <location>
        <begin position="106"/>
        <end position="134"/>
    </location>
</feature>
<keyword evidence="3" id="KW-1185">Reference proteome</keyword>
<dbReference type="KEGG" id="csee:C10C_0800"/>
<keyword evidence="1" id="KW-0472">Membrane</keyword>
<proteinExistence type="predicted"/>
<accession>A0A2R8FC13</accession>
<sequence length="148" mass="16982">MIIQKFANSRELHAWGESCCFCLYVGTIARRIAPEGERLLRVGEDLSLLRIEHCDETFPILVRTSLLFLFIRFLEVLPILSIFVGVGRMCAVWGVEDTKDSICLKIYHTLVAILDILGLGILILALTILLNILYAPCVCFFRKRTWHW</sequence>
<evidence type="ECO:0000256" key="1">
    <source>
        <dbReference type="SAM" id="Phobius"/>
    </source>
</evidence>
<protein>
    <submittedName>
        <fullName evidence="2">Uncharacterized protein</fullName>
    </submittedName>
</protein>
<dbReference type="Proteomes" id="UP000244926">
    <property type="component" value="Chromosome I"/>
</dbReference>